<feature type="domain" description="THD" evidence="12">
    <location>
        <begin position="87"/>
        <end position="232"/>
    </location>
</feature>
<dbReference type="Gene3D" id="2.60.120.40">
    <property type="match status" value="1"/>
</dbReference>
<evidence type="ECO:0000256" key="11">
    <source>
        <dbReference type="SAM" id="Phobius"/>
    </source>
</evidence>
<dbReference type="PRINTS" id="PR01234">
    <property type="entry name" value="TNECROSISFCT"/>
</dbReference>
<accession>A0AAV6FS83</accession>
<dbReference type="GO" id="GO:0005125">
    <property type="term" value="F:cytokine activity"/>
    <property type="evidence" value="ECO:0007669"/>
    <property type="project" value="UniProtKB-KW"/>
</dbReference>
<keyword evidence="4" id="KW-0202">Cytokine</keyword>
<dbReference type="Pfam" id="PF00229">
    <property type="entry name" value="TNF"/>
    <property type="match status" value="1"/>
</dbReference>
<evidence type="ECO:0000256" key="4">
    <source>
        <dbReference type="ARBA" id="ARBA00022514"/>
    </source>
</evidence>
<evidence type="ECO:0000256" key="10">
    <source>
        <dbReference type="ARBA" id="ARBA00029751"/>
    </source>
</evidence>
<evidence type="ECO:0000313" key="13">
    <source>
        <dbReference type="EMBL" id="KAG5264602.1"/>
    </source>
</evidence>
<dbReference type="GO" id="GO:0005615">
    <property type="term" value="C:extracellular space"/>
    <property type="evidence" value="ECO:0007669"/>
    <property type="project" value="UniProtKB-KW"/>
</dbReference>
<evidence type="ECO:0000256" key="2">
    <source>
        <dbReference type="ARBA" id="ARBA00008670"/>
    </source>
</evidence>
<dbReference type="AlphaFoldDB" id="A0AAV6FS83"/>
<feature type="transmembrane region" description="Helical" evidence="11">
    <location>
        <begin position="35"/>
        <end position="56"/>
    </location>
</feature>
<comment type="caution">
    <text evidence="13">The sequence shown here is derived from an EMBL/GenBank/DDBJ whole genome shotgun (WGS) entry which is preliminary data.</text>
</comment>
<dbReference type="EMBL" id="JADWDJ010000020">
    <property type="protein sequence ID" value="KAG5264602.1"/>
    <property type="molecule type" value="Genomic_DNA"/>
</dbReference>
<dbReference type="Proteomes" id="UP000823561">
    <property type="component" value="Chromosome 20"/>
</dbReference>
<dbReference type="GO" id="GO:0006955">
    <property type="term" value="P:immune response"/>
    <property type="evidence" value="ECO:0007669"/>
    <property type="project" value="InterPro"/>
</dbReference>
<evidence type="ECO:0000256" key="7">
    <source>
        <dbReference type="ARBA" id="ARBA00022989"/>
    </source>
</evidence>
<dbReference type="SMART" id="SM00207">
    <property type="entry name" value="TNF"/>
    <property type="match status" value="1"/>
</dbReference>
<protein>
    <recommendedName>
        <fullName evidence="3">Tumor necrosis factor</fullName>
    </recommendedName>
    <alternativeName>
        <fullName evidence="10">TNF-alpha</fullName>
    </alternativeName>
</protein>
<reference evidence="13" key="1">
    <citation type="submission" date="2020-10" db="EMBL/GenBank/DDBJ databases">
        <title>Chromosome-scale genome assembly of the Allis shad, Alosa alosa.</title>
        <authorList>
            <person name="Margot Z."/>
            <person name="Christophe K."/>
            <person name="Cabau C."/>
            <person name="Louis A."/>
            <person name="Berthelot C."/>
            <person name="Parey E."/>
            <person name="Roest Crollius H."/>
            <person name="Montfort J."/>
            <person name="Robinson-Rechavi M."/>
            <person name="Bucao C."/>
            <person name="Bouchez O."/>
            <person name="Gislard M."/>
            <person name="Lluch J."/>
            <person name="Milhes M."/>
            <person name="Lampietro C."/>
            <person name="Lopez Roques C."/>
            <person name="Donnadieu C."/>
            <person name="Braasch I."/>
            <person name="Desvignes T."/>
            <person name="Postlethwait J."/>
            <person name="Bobe J."/>
            <person name="Guiguen Y."/>
        </authorList>
    </citation>
    <scope>NUCLEOTIDE SEQUENCE</scope>
    <source>
        <strain evidence="13">M-15738</strain>
        <tissue evidence="13">Blood</tissue>
    </source>
</reference>
<evidence type="ECO:0000313" key="14">
    <source>
        <dbReference type="Proteomes" id="UP000823561"/>
    </source>
</evidence>
<evidence type="ECO:0000256" key="6">
    <source>
        <dbReference type="ARBA" id="ARBA00022968"/>
    </source>
</evidence>
<dbReference type="CDD" id="cd00184">
    <property type="entry name" value="TNF"/>
    <property type="match status" value="1"/>
</dbReference>
<evidence type="ECO:0000256" key="9">
    <source>
        <dbReference type="ARBA" id="ARBA00023157"/>
    </source>
</evidence>
<name>A0AAV6FS83_9TELE</name>
<sequence length="232" mass="25357">MAQDWKSADLEIGQPGVEAMEEQTKMGASTTLRGWKIGLALLAIGLCAASAIFFTIHNQKQNVTQGSEVLGHTLRQLSKRHTGTSQIAIHLEGDTKLETGEDANEVQWKDDVDHAFHHGGLKLVDNEIVIPKKGLYFVYSQVSFDVDCGSTTDHEHPSHAVRRKSKVFEGEHTLLNTMRSSCQGASNDHWYGAINLGAVFSLEEGDLLSTTTGPMPFVEESAGKTFFGVFAL</sequence>
<gene>
    <name evidence="13" type="ORF">AALO_G00256010</name>
</gene>
<keyword evidence="7 11" id="KW-1133">Transmembrane helix</keyword>
<keyword evidence="5 11" id="KW-0812">Transmembrane</keyword>
<dbReference type="InterPro" id="IPR008983">
    <property type="entry name" value="Tumour_necrosis_fac-like_dom"/>
</dbReference>
<evidence type="ECO:0000256" key="5">
    <source>
        <dbReference type="ARBA" id="ARBA00022692"/>
    </source>
</evidence>
<keyword evidence="9" id="KW-1015">Disulfide bond</keyword>
<comment type="similarity">
    <text evidence="2">Belongs to the tumor necrosis factor family.</text>
</comment>
<dbReference type="PROSITE" id="PS50049">
    <property type="entry name" value="THD_2"/>
    <property type="match status" value="1"/>
</dbReference>
<dbReference type="SUPFAM" id="SSF49842">
    <property type="entry name" value="TNF-like"/>
    <property type="match status" value="1"/>
</dbReference>
<keyword evidence="6" id="KW-0735">Signal-anchor</keyword>
<evidence type="ECO:0000256" key="1">
    <source>
        <dbReference type="ARBA" id="ARBA00004606"/>
    </source>
</evidence>
<dbReference type="PANTHER" id="PTHR11471:SF23">
    <property type="entry name" value="TUMOR NECROSIS FACTOR"/>
    <property type="match status" value="1"/>
</dbReference>
<dbReference type="InterPro" id="IPR006053">
    <property type="entry name" value="TNF"/>
</dbReference>
<comment type="subcellular location">
    <subcellularLocation>
        <location evidence="1">Membrane</location>
        <topology evidence="1">Single-pass type II membrane protein</topology>
    </subcellularLocation>
</comment>
<dbReference type="InterPro" id="IPR006052">
    <property type="entry name" value="TNF_dom"/>
</dbReference>
<dbReference type="GO" id="GO:0016020">
    <property type="term" value="C:membrane"/>
    <property type="evidence" value="ECO:0007669"/>
    <property type="project" value="UniProtKB-SubCell"/>
</dbReference>
<proteinExistence type="inferred from homology"/>
<evidence type="ECO:0000256" key="8">
    <source>
        <dbReference type="ARBA" id="ARBA00023136"/>
    </source>
</evidence>
<keyword evidence="14" id="KW-1185">Reference proteome</keyword>
<dbReference type="GO" id="GO:0005164">
    <property type="term" value="F:tumor necrosis factor receptor binding"/>
    <property type="evidence" value="ECO:0007669"/>
    <property type="project" value="InterPro"/>
</dbReference>
<evidence type="ECO:0000256" key="3">
    <source>
        <dbReference type="ARBA" id="ARBA00013893"/>
    </source>
</evidence>
<evidence type="ECO:0000259" key="12">
    <source>
        <dbReference type="PROSITE" id="PS50049"/>
    </source>
</evidence>
<dbReference type="PANTHER" id="PTHR11471">
    <property type="entry name" value="TUMOR NECROSIS FACTOR FAMILY MEMBER"/>
    <property type="match status" value="1"/>
</dbReference>
<organism evidence="13 14">
    <name type="scientific">Alosa alosa</name>
    <name type="common">allis shad</name>
    <dbReference type="NCBI Taxonomy" id="278164"/>
    <lineage>
        <taxon>Eukaryota</taxon>
        <taxon>Metazoa</taxon>
        <taxon>Chordata</taxon>
        <taxon>Craniata</taxon>
        <taxon>Vertebrata</taxon>
        <taxon>Euteleostomi</taxon>
        <taxon>Actinopterygii</taxon>
        <taxon>Neopterygii</taxon>
        <taxon>Teleostei</taxon>
        <taxon>Clupei</taxon>
        <taxon>Clupeiformes</taxon>
        <taxon>Clupeoidei</taxon>
        <taxon>Clupeidae</taxon>
        <taxon>Alosa</taxon>
    </lineage>
</organism>
<keyword evidence="8 11" id="KW-0472">Membrane</keyword>